<dbReference type="SUPFAM" id="SSF51735">
    <property type="entry name" value="NAD(P)-binding Rossmann-fold domains"/>
    <property type="match status" value="1"/>
</dbReference>
<dbReference type="InterPro" id="IPR036291">
    <property type="entry name" value="NAD(P)-bd_dom_sf"/>
</dbReference>
<feature type="domain" description="6-phosphogluconate dehydrogenase NADP-binding" evidence="4">
    <location>
        <begin position="4"/>
        <end position="168"/>
    </location>
</feature>
<dbReference type="PANTHER" id="PTHR43580:SF8">
    <property type="entry name" value="6-PHOSPHOGLUCONATE DEHYDROGENASE NADP-BINDING DOMAIN-CONTAINING PROTEIN-RELATED"/>
    <property type="match status" value="1"/>
</dbReference>
<feature type="active site" evidence="3">
    <location>
        <position position="178"/>
    </location>
</feature>
<keyword evidence="2" id="KW-0560">Oxidoreductase</keyword>
<evidence type="ECO:0000313" key="5">
    <source>
        <dbReference type="EMBL" id="RSH87341.1"/>
    </source>
</evidence>
<protein>
    <recommendedName>
        <fullName evidence="4">6-phosphogluconate dehydrogenase NADP-binding domain-containing protein</fullName>
    </recommendedName>
</protein>
<comment type="caution">
    <text evidence="5">The sequence shown here is derived from an EMBL/GenBank/DDBJ whole genome shotgun (WGS) entry which is preliminary data.</text>
</comment>
<dbReference type="Gene3D" id="1.10.1040.10">
    <property type="entry name" value="N-(1-d-carboxylethyl)-l-norvaline Dehydrogenase, domain 2"/>
    <property type="match status" value="1"/>
</dbReference>
<dbReference type="InterPro" id="IPR015815">
    <property type="entry name" value="HIBADH-related"/>
</dbReference>
<dbReference type="Proteomes" id="UP000279259">
    <property type="component" value="Unassembled WGS sequence"/>
</dbReference>
<name>A0A427Y8C5_9TREE</name>
<accession>A0A427Y8C5</accession>
<gene>
    <name evidence="5" type="ORF">EHS25_003250</name>
</gene>
<dbReference type="STRING" id="1890683.A0A427Y8C5"/>
<evidence type="ECO:0000256" key="3">
    <source>
        <dbReference type="PIRSR" id="PIRSR000103-1"/>
    </source>
</evidence>
<dbReference type="Pfam" id="PF03446">
    <property type="entry name" value="NAD_binding_2"/>
    <property type="match status" value="1"/>
</dbReference>
<organism evidence="5 6">
    <name type="scientific">Saitozyma podzolica</name>
    <dbReference type="NCBI Taxonomy" id="1890683"/>
    <lineage>
        <taxon>Eukaryota</taxon>
        <taxon>Fungi</taxon>
        <taxon>Dikarya</taxon>
        <taxon>Basidiomycota</taxon>
        <taxon>Agaricomycotina</taxon>
        <taxon>Tremellomycetes</taxon>
        <taxon>Tremellales</taxon>
        <taxon>Trimorphomycetaceae</taxon>
        <taxon>Saitozyma</taxon>
    </lineage>
</organism>
<dbReference type="InterPro" id="IPR008927">
    <property type="entry name" value="6-PGluconate_DH-like_C_sf"/>
</dbReference>
<dbReference type="AlphaFoldDB" id="A0A427Y8C5"/>
<reference evidence="5 6" key="1">
    <citation type="submission" date="2018-11" db="EMBL/GenBank/DDBJ databases">
        <title>Genome sequence of Saitozyma podzolica DSM 27192.</title>
        <authorList>
            <person name="Aliyu H."/>
            <person name="Gorte O."/>
            <person name="Ochsenreither K."/>
        </authorList>
    </citation>
    <scope>NUCLEOTIDE SEQUENCE [LARGE SCALE GENOMIC DNA]</scope>
    <source>
        <strain evidence="5 6">DSM 27192</strain>
    </source>
</reference>
<dbReference type="GO" id="GO:0050661">
    <property type="term" value="F:NADP binding"/>
    <property type="evidence" value="ECO:0007669"/>
    <property type="project" value="InterPro"/>
</dbReference>
<dbReference type="Gene3D" id="3.40.50.720">
    <property type="entry name" value="NAD(P)-binding Rossmann-like Domain"/>
    <property type="match status" value="1"/>
</dbReference>
<evidence type="ECO:0000259" key="4">
    <source>
        <dbReference type="Pfam" id="PF03446"/>
    </source>
</evidence>
<evidence type="ECO:0000313" key="6">
    <source>
        <dbReference type="Proteomes" id="UP000279259"/>
    </source>
</evidence>
<keyword evidence="6" id="KW-1185">Reference proteome</keyword>
<dbReference type="OrthoDB" id="435038at2759"/>
<proteinExistence type="inferred from homology"/>
<evidence type="ECO:0000256" key="2">
    <source>
        <dbReference type="ARBA" id="ARBA00023002"/>
    </source>
</evidence>
<dbReference type="EMBL" id="RSCD01000017">
    <property type="protein sequence ID" value="RSH87341.1"/>
    <property type="molecule type" value="Genomic_DNA"/>
</dbReference>
<dbReference type="GO" id="GO:0016491">
    <property type="term" value="F:oxidoreductase activity"/>
    <property type="evidence" value="ECO:0007669"/>
    <property type="project" value="UniProtKB-KW"/>
</dbReference>
<dbReference type="InterPro" id="IPR051265">
    <property type="entry name" value="HIBADH-related_NP60_sf"/>
</dbReference>
<dbReference type="InterPro" id="IPR013328">
    <property type="entry name" value="6PGD_dom2"/>
</dbReference>
<comment type="similarity">
    <text evidence="1">Belongs to the HIBADH-related family. NP60 subfamily.</text>
</comment>
<evidence type="ECO:0000256" key="1">
    <source>
        <dbReference type="ARBA" id="ARBA00007598"/>
    </source>
</evidence>
<dbReference type="PANTHER" id="PTHR43580">
    <property type="entry name" value="OXIDOREDUCTASE GLYR1-RELATED"/>
    <property type="match status" value="1"/>
</dbReference>
<dbReference type="PIRSF" id="PIRSF000103">
    <property type="entry name" value="HIBADH"/>
    <property type="match status" value="1"/>
</dbReference>
<dbReference type="InterPro" id="IPR006115">
    <property type="entry name" value="6PGDH_NADP-bd"/>
</dbReference>
<dbReference type="SUPFAM" id="SSF48179">
    <property type="entry name" value="6-phosphogluconate dehydrogenase C-terminal domain-like"/>
    <property type="match status" value="1"/>
</dbReference>
<sequence>MSYKIGFIGLGALGTPIAINLASYAKENNFPFAVWNRSPEKYSALKEAGHDEGVFFASRPEELVERCNLIFTVLVNDQAAEEVYGKLIGAVRGKVVFADVSTLLPKTSKKLEVQAKEKGAIYLATPVFGQPVAAKAKQLINLVSGAKEGREYVSPIFPAIGKKVIDVGEDVGKGTSLKLLGNQSLLGIIQVFSEVYTLADAIGFDLETVHELYESMIPAPSVLNYSNKLSHGTFGGPGFSVTTGLKDASHIASLRDDLENPFPLPTLETATANLTRAKDLGLSHLDWSALSLPMRQDAKLSLFKEGTDEGRKPPPPM</sequence>